<keyword evidence="1" id="KW-0812">Transmembrane</keyword>
<feature type="transmembrane region" description="Helical" evidence="1">
    <location>
        <begin position="36"/>
        <end position="55"/>
    </location>
</feature>
<keyword evidence="1" id="KW-0472">Membrane</keyword>
<accession>A0A1X9N924</accession>
<reference evidence="2 3" key="1">
    <citation type="submission" date="2016-11" db="EMBL/GenBank/DDBJ databases">
        <title>Trade-off between light-utilization and light-protection in marine flavobacteria.</title>
        <authorList>
            <person name="Kumagai Y."/>
        </authorList>
    </citation>
    <scope>NUCLEOTIDE SEQUENCE [LARGE SCALE GENOMIC DNA]</scope>
    <source>
        <strain evidence="2 3">NBRC 107125</strain>
    </source>
</reference>
<organism evidence="2 3">
    <name type="scientific">Oceanicoccus sagamiensis</name>
    <dbReference type="NCBI Taxonomy" id="716816"/>
    <lineage>
        <taxon>Bacteria</taxon>
        <taxon>Pseudomonadati</taxon>
        <taxon>Pseudomonadota</taxon>
        <taxon>Gammaproteobacteria</taxon>
        <taxon>Cellvibrionales</taxon>
        <taxon>Spongiibacteraceae</taxon>
        <taxon>Oceanicoccus</taxon>
    </lineage>
</organism>
<feature type="transmembrane region" description="Helical" evidence="1">
    <location>
        <begin position="98"/>
        <end position="116"/>
    </location>
</feature>
<dbReference type="EMBL" id="CP019343">
    <property type="protein sequence ID" value="ARN74578.1"/>
    <property type="molecule type" value="Genomic_DNA"/>
</dbReference>
<evidence type="ECO:0000256" key="1">
    <source>
        <dbReference type="SAM" id="Phobius"/>
    </source>
</evidence>
<dbReference type="RefSeq" id="WP_085758725.1">
    <property type="nucleotide sequence ID" value="NZ_CP019343.1"/>
</dbReference>
<evidence type="ECO:0000313" key="3">
    <source>
        <dbReference type="Proteomes" id="UP000193450"/>
    </source>
</evidence>
<dbReference type="KEGG" id="osg:BST96_10870"/>
<dbReference type="Proteomes" id="UP000193450">
    <property type="component" value="Chromosome"/>
</dbReference>
<feature type="transmembrane region" description="Helical" evidence="1">
    <location>
        <begin position="67"/>
        <end position="86"/>
    </location>
</feature>
<dbReference type="OrthoDB" id="5730110at2"/>
<evidence type="ECO:0000313" key="2">
    <source>
        <dbReference type="EMBL" id="ARN74578.1"/>
    </source>
</evidence>
<feature type="transmembrane region" description="Helical" evidence="1">
    <location>
        <begin position="168"/>
        <end position="184"/>
    </location>
</feature>
<feature type="transmembrane region" description="Helical" evidence="1">
    <location>
        <begin position="144"/>
        <end position="161"/>
    </location>
</feature>
<feature type="transmembrane region" description="Helical" evidence="1">
    <location>
        <begin position="6"/>
        <end position="24"/>
    </location>
</feature>
<keyword evidence="3" id="KW-1185">Reference proteome</keyword>
<protein>
    <submittedName>
        <fullName evidence="2">Uncharacterized protein</fullName>
    </submittedName>
</protein>
<sequence>MPNYILATYAVVIVALFLWSFRWGDNTSPRLWFLRLMMFGMWYDNCMQSLGNWAMDFDWYLPLSYPRWALHVLVLPFMWIFTVSIMRLAGIRFAENRLFVSIVWVIIAVSVAYGVWVDVITQQLELIEPLGVAKYTSAHSAPPYPTLLANTAVIIMSIAIWRVSGWPWLFAGAAFIFVVNGGTAGQEWSFLSGNMAEVVFIFALLNTEKHFNPVRR</sequence>
<gene>
    <name evidence="2" type="ORF">BST96_10870</name>
</gene>
<name>A0A1X9N924_9GAMM</name>
<proteinExistence type="predicted"/>
<dbReference type="AlphaFoldDB" id="A0A1X9N924"/>
<keyword evidence="1" id="KW-1133">Transmembrane helix</keyword>